<dbReference type="KEGG" id="abi:Aboo_0962"/>
<dbReference type="AlphaFoldDB" id="D3T9J2"/>
<evidence type="ECO:0000313" key="1">
    <source>
        <dbReference type="EMBL" id="ADD08771.1"/>
    </source>
</evidence>
<sequence length="147" mass="17039">MWVLHLLINNFSFSFLIIHIGKDEKTLKKEGMQGLTMGEVLIVEHGLSMRKLYPIIFKGKKLIFANTPEEIIKIYREREPSLALILSNDPNDVDIVNLIKILSKKTKIIWIGSDDEFEEIKDRVDASFSPPFGFDDFILKYQELIKV</sequence>
<proteinExistence type="predicted"/>
<gene>
    <name evidence="1" type="ordered locus">Aboo_0962</name>
</gene>
<keyword evidence="2" id="KW-1185">Reference proteome</keyword>
<name>D3T9J2_ACIB4</name>
<organism evidence="1 2">
    <name type="scientific">Aciduliprofundum boonei (strain DSM 19572 / T469)</name>
    <dbReference type="NCBI Taxonomy" id="439481"/>
    <lineage>
        <taxon>Archaea</taxon>
        <taxon>Methanobacteriati</taxon>
        <taxon>Thermoplasmatota</taxon>
        <taxon>DHVE2 group</taxon>
        <taxon>Candidatus Aciduliprofundum</taxon>
    </lineage>
</organism>
<evidence type="ECO:0000313" key="2">
    <source>
        <dbReference type="Proteomes" id="UP000001400"/>
    </source>
</evidence>
<protein>
    <submittedName>
        <fullName evidence="1">Uncharacterized protein</fullName>
    </submittedName>
</protein>
<dbReference type="Proteomes" id="UP000001400">
    <property type="component" value="Chromosome"/>
</dbReference>
<accession>D3T9J2</accession>
<reference evidence="1" key="1">
    <citation type="submission" date="2010-02" db="EMBL/GenBank/DDBJ databases">
        <title>Complete sequence of Aciduliprofundum boonei T469.</title>
        <authorList>
            <consortium name="US DOE Joint Genome Institute"/>
            <person name="Lucas S."/>
            <person name="Copeland A."/>
            <person name="Lapidus A."/>
            <person name="Cheng J.-F."/>
            <person name="Bruce D."/>
            <person name="Goodwin L."/>
            <person name="Pitluck S."/>
            <person name="Saunders E."/>
            <person name="Detter J.C."/>
            <person name="Han C."/>
            <person name="Tapia R."/>
            <person name="Land M."/>
            <person name="Hauser L."/>
            <person name="Kyrpides N."/>
            <person name="Mikhailova N."/>
            <person name="Flores G."/>
            <person name="Reysenbach A.-L."/>
            <person name="Woyke T."/>
        </authorList>
    </citation>
    <scope>NUCLEOTIDE SEQUENCE</scope>
    <source>
        <strain evidence="1">T469</strain>
    </source>
</reference>
<dbReference type="EMBL" id="CP001941">
    <property type="protein sequence ID" value="ADD08771.1"/>
    <property type="molecule type" value="Genomic_DNA"/>
</dbReference>
<dbReference type="HOGENOM" id="CLU_147791_0_0_2"/>